<accession>A0A6J6NZ76</accession>
<reference evidence="2" key="1">
    <citation type="submission" date="2020-05" db="EMBL/GenBank/DDBJ databases">
        <authorList>
            <person name="Chiriac C."/>
            <person name="Salcher M."/>
            <person name="Ghai R."/>
            <person name="Kavagutti S V."/>
        </authorList>
    </citation>
    <scope>NUCLEOTIDE SEQUENCE</scope>
</reference>
<dbReference type="Pfam" id="PF19516">
    <property type="entry name" value="DUF6049"/>
    <property type="match status" value="1"/>
</dbReference>
<evidence type="ECO:0000256" key="1">
    <source>
        <dbReference type="SAM" id="Phobius"/>
    </source>
</evidence>
<keyword evidence="1" id="KW-0812">Transmembrane</keyword>
<feature type="transmembrane region" description="Helical" evidence="1">
    <location>
        <begin position="338"/>
        <end position="356"/>
    </location>
</feature>
<name>A0A6J6NZ76_9ZZZZ</name>
<organism evidence="2">
    <name type="scientific">freshwater metagenome</name>
    <dbReference type="NCBI Taxonomy" id="449393"/>
    <lineage>
        <taxon>unclassified sequences</taxon>
        <taxon>metagenomes</taxon>
        <taxon>ecological metagenomes</taxon>
    </lineage>
</organism>
<keyword evidence="1" id="KW-0472">Membrane</keyword>
<sequence>MKRALFVITLLFTSIFVMPAANASDVAIYVTEPTHRQIDGLFIDDELVANLAYDGRLGQLVFNPPRGNRNWFIDPQLIEEVKAMTSDYSIVGGESGVGGVVAKNWLNQLTAITRGDRITALAYGNPSGYWISKLAQSKSDFYLQFGAKRLTAALNRQVSQLAKYPSAKAPKLDFLTIQTFRHSQIVLKLNSQYMSPEEIEKFQSQSASILHPDLKVGHRTMLGLDLASSTEKLANKIRLAPGRFTITSTKQNLPITLINDFPNPAKVSLEIGTLNGKVLVESVPTQIVNGNSKIQVMIPVEVVTSGQSELSVKIFSEKHKLLGDEVIYPVTLKVISPIATWITTGGAIILFVSALVQSFRRIRRKRL</sequence>
<dbReference type="AlphaFoldDB" id="A0A6J6NZ76"/>
<keyword evidence="1" id="KW-1133">Transmembrane helix</keyword>
<proteinExistence type="predicted"/>
<dbReference type="InterPro" id="IPR046112">
    <property type="entry name" value="DUF6049"/>
</dbReference>
<gene>
    <name evidence="2" type="ORF">UFOPK2598_00118</name>
</gene>
<dbReference type="EMBL" id="CAEZXV010000004">
    <property type="protein sequence ID" value="CAB4692280.1"/>
    <property type="molecule type" value="Genomic_DNA"/>
</dbReference>
<protein>
    <submittedName>
        <fullName evidence="2">Unannotated protein</fullName>
    </submittedName>
</protein>
<evidence type="ECO:0000313" key="2">
    <source>
        <dbReference type="EMBL" id="CAB4692280.1"/>
    </source>
</evidence>